<organism evidence="1 2">
    <name type="scientific">Caballeronia glebae</name>
    <dbReference type="NCBI Taxonomy" id="1777143"/>
    <lineage>
        <taxon>Bacteria</taxon>
        <taxon>Pseudomonadati</taxon>
        <taxon>Pseudomonadota</taxon>
        <taxon>Betaproteobacteria</taxon>
        <taxon>Burkholderiales</taxon>
        <taxon>Burkholderiaceae</taxon>
        <taxon>Caballeronia</taxon>
    </lineage>
</organism>
<dbReference type="EMBL" id="FCOJ02000073">
    <property type="protein sequence ID" value="SAK90800.1"/>
    <property type="molecule type" value="Genomic_DNA"/>
</dbReference>
<accession>A0A158D8U9</accession>
<gene>
    <name evidence="1" type="ORF">AWB82_06400</name>
</gene>
<dbReference type="OrthoDB" id="9125449at2"/>
<reference evidence="1" key="1">
    <citation type="submission" date="2016-01" db="EMBL/GenBank/DDBJ databases">
        <authorList>
            <person name="Peeters C."/>
        </authorList>
    </citation>
    <scope>NUCLEOTIDE SEQUENCE [LARGE SCALE GENOMIC DNA]</scope>
    <source>
        <strain evidence="1">LMG 29325</strain>
    </source>
</reference>
<evidence type="ECO:0008006" key="3">
    <source>
        <dbReference type="Google" id="ProtNLM"/>
    </source>
</evidence>
<keyword evidence="2" id="KW-1185">Reference proteome</keyword>
<name>A0A158D8U9_9BURK</name>
<evidence type="ECO:0000313" key="2">
    <source>
        <dbReference type="Proteomes" id="UP000054596"/>
    </source>
</evidence>
<dbReference type="RefSeq" id="WP_086973322.1">
    <property type="nucleotide sequence ID" value="NZ_FCOJ02000073.1"/>
</dbReference>
<comment type="caution">
    <text evidence="1">The sequence shown here is derived from an EMBL/GenBank/DDBJ whole genome shotgun (WGS) entry which is preliminary data.</text>
</comment>
<dbReference type="STRING" id="1777143.AWB82_06400"/>
<dbReference type="Proteomes" id="UP000054596">
    <property type="component" value="Unassembled WGS sequence"/>
</dbReference>
<protein>
    <recommendedName>
        <fullName evidence="3">Transposon Tn7 transposition protein TnsC</fullName>
    </recommendedName>
</protein>
<dbReference type="AlphaFoldDB" id="A0A158D8U9"/>
<sequence>MDDANHPHVGEMTSERGHALVSSVQGELIERSPFELANANPLATTECYFNVSSVVPELLEVLPANLVRQELMNRCAEKSTTLVRAEEHVKIAALTAFSDGFSPIDEHYQFAITITGAIVEHTKQKRSNPRYERLYYALPHVINRSQPLPARKDYGLLDGRSFVLRGVKHTGRNAFLRRLCKMYGPPICAEPVALDAPPTVWYIPTLTVKLEECENLADVIHSMRQTFIAEIKDPTDAQKAVFRSLERRDAANAAIAACILLNVGLFILDGADVEHIGCDFESILAFAVQLKSYGIPILLSCTEAFFRRASLSTSRIGKALSGTVVTFRPFGPPDELEEDITFESEGTELDFDEWTSYCVFFWLGGLFGDKSRPMPKGLPKWTYEICMGRIGWLAAGFKALHEQLIWYPGTDLTKGFVTEIFEEQLAYCEDARRALRDAESGNGVSELSFTRFMDHFPANAAEKFKLVQSLAVTPKGRARR</sequence>
<evidence type="ECO:0000313" key="1">
    <source>
        <dbReference type="EMBL" id="SAK90800.1"/>
    </source>
</evidence>
<proteinExistence type="predicted"/>